<reference evidence="5 6" key="1">
    <citation type="submission" date="2013-08" db="EMBL/GenBank/DDBJ databases">
        <authorList>
            <person name="Weinstock G."/>
            <person name="Sodergren E."/>
            <person name="Wylie T."/>
            <person name="Fulton L."/>
            <person name="Fulton R."/>
            <person name="Fronick C."/>
            <person name="O'Laughlin M."/>
            <person name="Godfrey J."/>
            <person name="Miner T."/>
            <person name="Herter B."/>
            <person name="Appelbaum E."/>
            <person name="Cordes M."/>
            <person name="Lek S."/>
            <person name="Wollam A."/>
            <person name="Pepin K.H."/>
            <person name="Palsikar V.B."/>
            <person name="Mitreva M."/>
            <person name="Wilson R.K."/>
        </authorList>
    </citation>
    <scope>NUCLEOTIDE SEQUENCE [LARGE SCALE GENOMIC DNA]</scope>
    <source>
        <strain evidence="5 6">ATCC BAA-474</strain>
    </source>
</reference>
<keyword evidence="6" id="KW-1185">Reference proteome</keyword>
<accession>U7V9M6</accession>
<dbReference type="Pfam" id="PF00535">
    <property type="entry name" value="Glycos_transf_2"/>
    <property type="match status" value="1"/>
</dbReference>
<dbReference type="InterPro" id="IPR001173">
    <property type="entry name" value="Glyco_trans_2-like"/>
</dbReference>
<dbReference type="eggNOG" id="COG1216">
    <property type="taxonomic scope" value="Bacteria"/>
</dbReference>
<dbReference type="SUPFAM" id="SSF53448">
    <property type="entry name" value="Nucleotide-diphospho-sugar transferases"/>
    <property type="match status" value="1"/>
</dbReference>
<dbReference type="STRING" id="1319815.HMPREF0202_02261"/>
<dbReference type="EMBL" id="AXZF01000104">
    <property type="protein sequence ID" value="ERT67844.1"/>
    <property type="molecule type" value="Genomic_DNA"/>
</dbReference>
<evidence type="ECO:0000256" key="3">
    <source>
        <dbReference type="ARBA" id="ARBA00022679"/>
    </source>
</evidence>
<dbReference type="PANTHER" id="PTHR43179:SF12">
    <property type="entry name" value="GALACTOFURANOSYLTRANSFERASE GLFT2"/>
    <property type="match status" value="1"/>
</dbReference>
<dbReference type="InterPro" id="IPR029044">
    <property type="entry name" value="Nucleotide-diphossugar_trans"/>
</dbReference>
<dbReference type="GO" id="GO:0016757">
    <property type="term" value="F:glycosyltransferase activity"/>
    <property type="evidence" value="ECO:0007669"/>
    <property type="project" value="UniProtKB-KW"/>
</dbReference>
<dbReference type="RefSeq" id="WP_023051793.1">
    <property type="nucleotide sequence ID" value="NZ_CP173065.2"/>
</dbReference>
<evidence type="ECO:0000259" key="4">
    <source>
        <dbReference type="Pfam" id="PF00535"/>
    </source>
</evidence>
<evidence type="ECO:0000256" key="2">
    <source>
        <dbReference type="ARBA" id="ARBA00022676"/>
    </source>
</evidence>
<dbReference type="PANTHER" id="PTHR43179">
    <property type="entry name" value="RHAMNOSYLTRANSFERASE WBBL"/>
    <property type="match status" value="1"/>
</dbReference>
<organism evidence="5 6">
    <name type="scientific">Cetobacterium somerae ATCC BAA-474</name>
    <dbReference type="NCBI Taxonomy" id="1319815"/>
    <lineage>
        <taxon>Bacteria</taxon>
        <taxon>Fusobacteriati</taxon>
        <taxon>Fusobacteriota</taxon>
        <taxon>Fusobacteriia</taxon>
        <taxon>Fusobacteriales</taxon>
        <taxon>Fusobacteriaceae</taxon>
        <taxon>Cetobacterium</taxon>
    </lineage>
</organism>
<protein>
    <submittedName>
        <fullName evidence="5">Glycosyltransferase, group 2 family protein</fullName>
    </submittedName>
</protein>
<evidence type="ECO:0000313" key="5">
    <source>
        <dbReference type="EMBL" id="ERT67844.1"/>
    </source>
</evidence>
<dbReference type="AlphaFoldDB" id="U7V9M6"/>
<dbReference type="HOGENOM" id="CLU_023845_2_1_0"/>
<comment type="caution">
    <text evidence="5">The sequence shown here is derived from an EMBL/GenBank/DDBJ whole genome shotgun (WGS) entry which is preliminary data.</text>
</comment>
<gene>
    <name evidence="5" type="ORF">HMPREF0202_02261</name>
</gene>
<evidence type="ECO:0000313" key="6">
    <source>
        <dbReference type="Proteomes" id="UP000017081"/>
    </source>
</evidence>
<evidence type="ECO:0000256" key="1">
    <source>
        <dbReference type="ARBA" id="ARBA00006739"/>
    </source>
</evidence>
<comment type="similarity">
    <text evidence="1">Belongs to the glycosyltransferase 2 family.</text>
</comment>
<dbReference type="Gene3D" id="3.90.550.10">
    <property type="entry name" value="Spore Coat Polysaccharide Biosynthesis Protein SpsA, Chain A"/>
    <property type="match status" value="1"/>
</dbReference>
<name>U7V9M6_9FUSO</name>
<proteinExistence type="inferred from homology"/>
<sequence>MKINIAAVIVTYNRKKDLQKCIEALLSQTFKLSSLYIVDNASKDNTFEFFCQENKIEILKIIESKEYCSYFTIINNIKVNYLRLQKNLGGAGGFNLGMSKAYENKADYIWVMDDDGCPSLNCLENLILNKELSDYLAPLVLNIENNSELAFKLDNIQTIEDIPKNKKILEGFACPFNGILYSKKMIKKIGVPQKELFIWGDESEYHLRAKHNGFNPITIISAKHYHPKDRMILEKNIFGNKSIVYPEGDLRKYCKYRNEAYTLKKYEKNYKIKLMKKIIEYTYFFTIQKKMKLKDLGLFYKAYYHGIKGNLLEHARYVK</sequence>
<dbReference type="Proteomes" id="UP000017081">
    <property type="component" value="Unassembled WGS sequence"/>
</dbReference>
<keyword evidence="3 5" id="KW-0808">Transferase</keyword>
<keyword evidence="2" id="KW-0328">Glycosyltransferase</keyword>
<feature type="domain" description="Glycosyltransferase 2-like" evidence="4">
    <location>
        <begin position="8"/>
        <end position="144"/>
    </location>
</feature>